<evidence type="ECO:0000313" key="4">
    <source>
        <dbReference type="EMBL" id="KPJ65424.1"/>
    </source>
</evidence>
<evidence type="ECO:0000259" key="3">
    <source>
        <dbReference type="SMART" id="SM01329"/>
    </source>
</evidence>
<dbReference type="GO" id="GO:0006099">
    <property type="term" value="P:tricarboxylic acid cycle"/>
    <property type="evidence" value="ECO:0007669"/>
    <property type="project" value="TreeGrafter"/>
</dbReference>
<dbReference type="Pfam" id="PF00180">
    <property type="entry name" value="Iso_dh"/>
    <property type="match status" value="1"/>
</dbReference>
<dbReference type="InterPro" id="IPR024084">
    <property type="entry name" value="IsoPropMal-DH-like_dom"/>
</dbReference>
<accession>A0A0S7XSK5</accession>
<proteinExistence type="inferred from homology"/>
<gene>
    <name evidence="4" type="ORF">AMJ44_10185</name>
</gene>
<dbReference type="GO" id="GO:0051287">
    <property type="term" value="F:NAD binding"/>
    <property type="evidence" value="ECO:0007669"/>
    <property type="project" value="InterPro"/>
</dbReference>
<dbReference type="SMART" id="SM01329">
    <property type="entry name" value="Iso_dh"/>
    <property type="match status" value="1"/>
</dbReference>
<dbReference type="PANTHER" id="PTHR11835">
    <property type="entry name" value="DECARBOXYLATING DEHYDROGENASES-ISOCITRATE, ISOPROPYLMALATE, TARTRATE"/>
    <property type="match status" value="1"/>
</dbReference>
<dbReference type="AlphaFoldDB" id="A0A0S7XSK5"/>
<protein>
    <submittedName>
        <fullName evidence="4">3-isopropylmalate dehydrogenase</fullName>
    </submittedName>
</protein>
<dbReference type="InterPro" id="IPR019818">
    <property type="entry name" value="IsoCit/isopropylmalate_DH_CS"/>
</dbReference>
<dbReference type="GO" id="GO:0000287">
    <property type="term" value="F:magnesium ion binding"/>
    <property type="evidence" value="ECO:0007669"/>
    <property type="project" value="InterPro"/>
</dbReference>
<feature type="domain" description="Isopropylmalate dehydrogenase-like" evidence="3">
    <location>
        <begin position="5"/>
        <end position="367"/>
    </location>
</feature>
<dbReference type="EMBL" id="LIZX01000117">
    <property type="protein sequence ID" value="KPJ65424.1"/>
    <property type="molecule type" value="Genomic_DNA"/>
</dbReference>
<dbReference type="GO" id="GO:0006102">
    <property type="term" value="P:isocitrate metabolic process"/>
    <property type="evidence" value="ECO:0007669"/>
    <property type="project" value="TreeGrafter"/>
</dbReference>
<comment type="caution">
    <text evidence="4">The sequence shown here is derived from an EMBL/GenBank/DDBJ whole genome shotgun (WGS) entry which is preliminary data.</text>
</comment>
<sequence>MSKYRIAVLPGDGTGKDVMEAARLVLDRIELEAEFVEGDIGWKFWCEEGNPLPDRTIEMLKETDVCLFAAITSKPKEDALKELSPELRDKGYSYFSPIVRLRQEFDLYTNLRPCKAYPGNPLNYRDDIDLMIFRENTEGMYAGVEFHPLPEEVRDALLVHPKMNKFKDTPLEEIALSTRIMTKKGCTRILRQAFEYARKNKRRSVTMVEKPNVLRETGGLILGIARDMSKEYPEVEFWETNVDAMAMWLVKNPQDYDVLVAENLFGDIISDLSAQLVGGLGFACSGNIGDNYALFEPTHGSAPKYAGQYKVNPTAMLLATKMMLQWLEEDEKAANLEGAVAEVIKEGKVRTYDLGGNSSTLDVARAVVEKL</sequence>
<name>A0A0S7XSK5_UNCSA</name>
<dbReference type="Proteomes" id="UP000051861">
    <property type="component" value="Unassembled WGS sequence"/>
</dbReference>
<dbReference type="PROSITE" id="PS00470">
    <property type="entry name" value="IDH_IMDH"/>
    <property type="match status" value="1"/>
</dbReference>
<evidence type="ECO:0000313" key="5">
    <source>
        <dbReference type="Proteomes" id="UP000051861"/>
    </source>
</evidence>
<dbReference type="GO" id="GO:0004449">
    <property type="term" value="F:isocitrate dehydrogenase (NAD+) activity"/>
    <property type="evidence" value="ECO:0007669"/>
    <property type="project" value="TreeGrafter"/>
</dbReference>
<comment type="similarity">
    <text evidence="1">Belongs to the isocitrate and isopropylmalate dehydrogenases family.</text>
</comment>
<keyword evidence="2" id="KW-0560">Oxidoreductase</keyword>
<organism evidence="4 5">
    <name type="scientific">candidate division WOR-1 bacterium DG_54_3</name>
    <dbReference type="NCBI Taxonomy" id="1703775"/>
    <lineage>
        <taxon>Bacteria</taxon>
        <taxon>Bacillati</taxon>
        <taxon>Saganbacteria</taxon>
    </lineage>
</organism>
<dbReference type="SUPFAM" id="SSF53659">
    <property type="entry name" value="Isocitrate/Isopropylmalate dehydrogenase-like"/>
    <property type="match status" value="1"/>
</dbReference>
<evidence type="ECO:0000256" key="1">
    <source>
        <dbReference type="ARBA" id="ARBA00007769"/>
    </source>
</evidence>
<dbReference type="Gene3D" id="3.40.718.10">
    <property type="entry name" value="Isopropylmalate Dehydrogenase"/>
    <property type="match status" value="1"/>
</dbReference>
<reference evidence="4 5" key="1">
    <citation type="journal article" date="2015" name="Microbiome">
        <title>Genomic resolution of linkages in carbon, nitrogen, and sulfur cycling among widespread estuary sediment bacteria.</title>
        <authorList>
            <person name="Baker B.J."/>
            <person name="Lazar C.S."/>
            <person name="Teske A.P."/>
            <person name="Dick G.J."/>
        </authorList>
    </citation>
    <scope>NUCLEOTIDE SEQUENCE [LARGE SCALE GENOMIC DNA]</scope>
    <source>
        <strain evidence="4">DG_54_3</strain>
    </source>
</reference>
<evidence type="ECO:0000256" key="2">
    <source>
        <dbReference type="ARBA" id="ARBA00023002"/>
    </source>
</evidence>
<dbReference type="PANTHER" id="PTHR11835:SF34">
    <property type="entry name" value="ISOCITRATE DEHYDROGENASE [NAD] SUBUNIT ALPHA, MITOCHONDRIAL"/>
    <property type="match status" value="1"/>
</dbReference>